<dbReference type="KEGG" id="ala:BFG52_12550"/>
<dbReference type="AlphaFoldDB" id="A0A1B2M1M4"/>
<evidence type="ECO:0000313" key="3">
    <source>
        <dbReference type="Proteomes" id="UP000093391"/>
    </source>
</evidence>
<feature type="transmembrane region" description="Helical" evidence="1">
    <location>
        <begin position="21"/>
        <end position="44"/>
    </location>
</feature>
<dbReference type="STRING" id="1789224.BFG52_12550"/>
<dbReference type="RefSeq" id="WP_067556800.1">
    <property type="nucleotide sequence ID" value="NZ_CP016895.1"/>
</dbReference>
<keyword evidence="1" id="KW-1133">Transmembrane helix</keyword>
<feature type="transmembrane region" description="Helical" evidence="1">
    <location>
        <begin position="106"/>
        <end position="127"/>
    </location>
</feature>
<evidence type="ECO:0000313" key="2">
    <source>
        <dbReference type="EMBL" id="AOA59100.1"/>
    </source>
</evidence>
<dbReference type="OrthoDB" id="974877at2"/>
<organism evidence="2 3">
    <name type="scientific">Acinetobacter larvae</name>
    <dbReference type="NCBI Taxonomy" id="1789224"/>
    <lineage>
        <taxon>Bacteria</taxon>
        <taxon>Pseudomonadati</taxon>
        <taxon>Pseudomonadota</taxon>
        <taxon>Gammaproteobacteria</taxon>
        <taxon>Moraxellales</taxon>
        <taxon>Moraxellaceae</taxon>
        <taxon>Acinetobacter</taxon>
    </lineage>
</organism>
<gene>
    <name evidence="2" type="ORF">BFG52_12550</name>
</gene>
<dbReference type="Proteomes" id="UP000093391">
    <property type="component" value="Chromosome"/>
</dbReference>
<sequence>MSKTITHKLFQTEPGSLFWRLNLAYDIFMLGIIVINLCCLFGNAFMMSHFASWFFDKLHLIAWVEFYRESLNPWVLKTEGWFISFLLIEFAVRWGIAIAGRHHERWFFFPFIHWYEVLAIIPVLRFLRLLRAGIIAYRLHQIGYQVIPTSILKKLVFYYELVMEELSDRVVVTVINGIQQQLAGSNSHREIIHQLVAHHQHMLSQTLAELLQENLAVALEQQQQHVAQHVGQVVNQAIVDTPELHQLLRLMPFLGGRLESQLQQIGQRLGENISHGLMQPFITGTPESPNLSYQYIAETISHLDIKNQSLERLVASAVSESLEAIKQQVQIKQWKVKLTTDSAVKE</sequence>
<evidence type="ECO:0000256" key="1">
    <source>
        <dbReference type="SAM" id="Phobius"/>
    </source>
</evidence>
<keyword evidence="3" id="KW-1185">Reference proteome</keyword>
<accession>A0A1B2M1M4</accession>
<name>A0A1B2M1M4_9GAMM</name>
<reference evidence="2 3" key="1">
    <citation type="submission" date="2016-08" db="EMBL/GenBank/DDBJ databases">
        <authorList>
            <person name="Seilhamer J.J."/>
        </authorList>
    </citation>
    <scope>NUCLEOTIDE SEQUENCE [LARGE SCALE GENOMIC DNA]</scope>
    <source>
        <strain evidence="2 3">BRTC-1</strain>
    </source>
</reference>
<keyword evidence="1" id="KW-0812">Transmembrane</keyword>
<proteinExistence type="predicted"/>
<feature type="transmembrane region" description="Helical" evidence="1">
    <location>
        <begin position="80"/>
        <end position="100"/>
    </location>
</feature>
<keyword evidence="1" id="KW-0472">Membrane</keyword>
<protein>
    <submittedName>
        <fullName evidence="2">Preprotein translocase subunit SecA</fullName>
    </submittedName>
</protein>
<dbReference type="EMBL" id="CP016895">
    <property type="protein sequence ID" value="AOA59100.1"/>
    <property type="molecule type" value="Genomic_DNA"/>
</dbReference>